<organism evidence="2 3">
    <name type="scientific">Halolamina pelagica</name>
    <dbReference type="NCBI Taxonomy" id="699431"/>
    <lineage>
        <taxon>Archaea</taxon>
        <taxon>Methanobacteriati</taxon>
        <taxon>Methanobacteriota</taxon>
        <taxon>Stenosarchaea group</taxon>
        <taxon>Halobacteria</taxon>
        <taxon>Halobacteriales</taxon>
        <taxon>Haloferacaceae</taxon>
    </lineage>
</organism>
<evidence type="ECO:0000256" key="1">
    <source>
        <dbReference type="SAM" id="MobiDB-lite"/>
    </source>
</evidence>
<reference evidence="3" key="1">
    <citation type="submission" date="2013-11" db="EMBL/GenBank/DDBJ databases">
        <authorList>
            <person name="Hoang H.T."/>
            <person name="Killian M.L."/>
            <person name="Madson D.M."/>
            <person name="Arruda P.H.E."/>
            <person name="Sun D."/>
            <person name="Schwartz K.J."/>
            <person name="Yoon K."/>
        </authorList>
    </citation>
    <scope>NUCLEOTIDE SEQUENCE [LARGE SCALE GENOMIC DNA]</scope>
    <source>
        <strain evidence="3">CDK2</strain>
    </source>
</reference>
<dbReference type="AlphaFoldDB" id="A0A0P7GLI0"/>
<evidence type="ECO:0000313" key="3">
    <source>
        <dbReference type="Proteomes" id="UP000050535"/>
    </source>
</evidence>
<accession>A0A0P7GLI0</accession>
<evidence type="ECO:0000313" key="2">
    <source>
        <dbReference type="EMBL" id="KPN29396.1"/>
    </source>
</evidence>
<feature type="region of interest" description="Disordered" evidence="1">
    <location>
        <begin position="210"/>
        <end position="233"/>
    </location>
</feature>
<sequence length="233" mass="24896">MGIGTDFGTTEAVSSARTASPAFRVVERVASPTVLDGSVCPRDAVSVRSGWPFSTECPAIEVSRLASTNCLQASVCSEAPVCSHSVGVPISRVGLGVLGGVDAPTKAGRFRTCSSRLMRRFAGPGWTAVPLQCGRSREWCSALHRRHYWATRLGLLAARLQHGMVAHCCVTAPCFIDGTGGLPTRACSRLFPDCRRSVVLATRGPRWAMQNQSASSASHTATRIERSVPRRRA</sequence>
<keyword evidence="3" id="KW-1185">Reference proteome</keyword>
<gene>
    <name evidence="2" type="ORF">SY89_00109</name>
</gene>
<dbReference type="STRING" id="699431.SY89_00109"/>
<feature type="compositionally biased region" description="Polar residues" evidence="1">
    <location>
        <begin position="210"/>
        <end position="221"/>
    </location>
</feature>
<proteinExistence type="predicted"/>
<feature type="compositionally biased region" description="Basic and acidic residues" evidence="1">
    <location>
        <begin position="222"/>
        <end position="233"/>
    </location>
</feature>
<comment type="caution">
    <text evidence="2">The sequence shown here is derived from an EMBL/GenBank/DDBJ whole genome shotgun (WGS) entry which is preliminary data.</text>
</comment>
<protein>
    <submittedName>
        <fullName evidence="2">Uncharacterized protein</fullName>
    </submittedName>
</protein>
<name>A0A0P7GLI0_9EURY</name>
<dbReference type="EMBL" id="LGUC01000001">
    <property type="protein sequence ID" value="KPN29396.1"/>
    <property type="molecule type" value="Genomic_DNA"/>
</dbReference>
<dbReference type="Proteomes" id="UP000050535">
    <property type="component" value="Unassembled WGS sequence"/>
</dbReference>